<proteinExistence type="predicted"/>
<dbReference type="Proteomes" id="UP000179807">
    <property type="component" value="Unassembled WGS sequence"/>
</dbReference>
<dbReference type="RefSeq" id="XP_068366845.1">
    <property type="nucleotide sequence ID" value="XM_068514719.1"/>
</dbReference>
<keyword evidence="2" id="KW-1185">Reference proteome</keyword>
<accession>A0A1J4KW24</accession>
<comment type="caution">
    <text evidence="1">The sequence shown here is derived from an EMBL/GenBank/DDBJ whole genome shotgun (WGS) entry which is preliminary data.</text>
</comment>
<name>A0A1J4KW24_9EUKA</name>
<organism evidence="1 2">
    <name type="scientific">Tritrichomonas foetus</name>
    <dbReference type="NCBI Taxonomy" id="1144522"/>
    <lineage>
        <taxon>Eukaryota</taxon>
        <taxon>Metamonada</taxon>
        <taxon>Parabasalia</taxon>
        <taxon>Tritrichomonadida</taxon>
        <taxon>Tritrichomonadidae</taxon>
        <taxon>Tritrichomonas</taxon>
    </lineage>
</organism>
<dbReference type="AlphaFoldDB" id="A0A1J4KW24"/>
<protein>
    <submittedName>
        <fullName evidence="1">Uncharacterized protein</fullName>
    </submittedName>
</protein>
<evidence type="ECO:0000313" key="2">
    <source>
        <dbReference type="Proteomes" id="UP000179807"/>
    </source>
</evidence>
<dbReference type="EMBL" id="MLAK01000489">
    <property type="protein sequence ID" value="OHT13709.1"/>
    <property type="molecule type" value="Genomic_DNA"/>
</dbReference>
<reference evidence="1" key="1">
    <citation type="submission" date="2016-10" db="EMBL/GenBank/DDBJ databases">
        <authorList>
            <person name="Benchimol M."/>
            <person name="Almeida L.G."/>
            <person name="Vasconcelos A.T."/>
            <person name="Perreira-Neves A."/>
            <person name="Rosa I.A."/>
            <person name="Tasca T."/>
            <person name="Bogo M.R."/>
            <person name="de Souza W."/>
        </authorList>
    </citation>
    <scope>NUCLEOTIDE SEQUENCE [LARGE SCALE GENOMIC DNA]</scope>
    <source>
        <strain evidence="1">K</strain>
    </source>
</reference>
<sequence>MSDNLSKLIQEADQKRNAIDQHGRELRADLEAQKAFNLETAKNTLSNDLNQIQSFIIDLSKSCLNQLNDWNNSLVGMDAEINEVSGLIQRIKSDVGTKALGPLLVEGSAYVQQQPDLAGQQSLLYNFPDFPFDINTRALDNVGHQVEDVNAGSTALQPLVKKIESGKQPPMFWCTQQDYFSPEIGQNVAAEAYKTSFSSFFEFDPVPQPPSRQGSLANFKL</sequence>
<dbReference type="VEuPathDB" id="TrichDB:TRFO_43278"/>
<gene>
    <name evidence="1" type="ORF">TRFO_43278</name>
</gene>
<dbReference type="GeneID" id="94849423"/>
<dbReference type="OrthoDB" id="10266671at2759"/>
<evidence type="ECO:0000313" key="1">
    <source>
        <dbReference type="EMBL" id="OHT13709.1"/>
    </source>
</evidence>